<dbReference type="GO" id="GO:0000287">
    <property type="term" value="F:magnesium ion binding"/>
    <property type="evidence" value="ECO:0007669"/>
    <property type="project" value="UniProtKB-UniRule"/>
</dbReference>
<dbReference type="PANTHER" id="PTHR21060:SF15">
    <property type="entry name" value="ACETATE KINASE-RELATED"/>
    <property type="match status" value="1"/>
</dbReference>
<feature type="binding site" evidence="6">
    <location>
        <position position="389"/>
    </location>
    <ligand>
        <name>Mg(2+)</name>
        <dbReference type="ChEBI" id="CHEBI:18420"/>
    </ligand>
</feature>
<dbReference type="SUPFAM" id="SSF53067">
    <property type="entry name" value="Actin-like ATPase domain"/>
    <property type="match status" value="2"/>
</dbReference>
<dbReference type="CDD" id="cd24010">
    <property type="entry name" value="ASKHA_NBD_AcK_PK"/>
    <property type="match status" value="1"/>
</dbReference>
<dbReference type="UniPathway" id="UPA00340">
    <property type="reaction ID" value="UER00458"/>
</dbReference>
<evidence type="ECO:0000256" key="4">
    <source>
        <dbReference type="ARBA" id="ARBA00022777"/>
    </source>
</evidence>
<feature type="binding site" evidence="6">
    <location>
        <position position="22"/>
    </location>
    <ligand>
        <name>ATP</name>
        <dbReference type="ChEBI" id="CHEBI:30616"/>
    </ligand>
</feature>
<dbReference type="PANTHER" id="PTHR21060">
    <property type="entry name" value="ACETATE KINASE"/>
    <property type="match status" value="1"/>
</dbReference>
<dbReference type="OrthoDB" id="9802453at2"/>
<keyword evidence="5 6" id="KW-0067">ATP-binding</keyword>
<feature type="site" description="Transition state stabilizer" evidence="6">
    <location>
        <position position="246"/>
    </location>
</feature>
<accession>G7GY35</accession>
<keyword evidence="9" id="KW-1185">Reference proteome</keyword>
<dbReference type="Proteomes" id="UP000035088">
    <property type="component" value="Unassembled WGS sequence"/>
</dbReference>
<evidence type="ECO:0000256" key="3">
    <source>
        <dbReference type="ARBA" id="ARBA00022741"/>
    </source>
</evidence>
<feature type="binding site" evidence="6">
    <location>
        <begin position="335"/>
        <end position="339"/>
    </location>
    <ligand>
        <name>ATP</name>
        <dbReference type="ChEBI" id="CHEBI:30616"/>
    </ligand>
</feature>
<protein>
    <recommendedName>
        <fullName evidence="6">Acetate kinase</fullName>
        <ecNumber evidence="6">2.7.2.1</ecNumber>
    </recommendedName>
    <alternativeName>
        <fullName evidence="6">Acetokinase</fullName>
    </alternativeName>
</protein>
<dbReference type="AlphaFoldDB" id="G7GY35"/>
<comment type="subunit">
    <text evidence="6">Homodimer.</text>
</comment>
<feature type="binding site" evidence="6">
    <location>
        <position position="96"/>
    </location>
    <ligand>
        <name>substrate</name>
    </ligand>
</feature>
<dbReference type="GO" id="GO:0008776">
    <property type="term" value="F:acetate kinase activity"/>
    <property type="evidence" value="ECO:0007669"/>
    <property type="project" value="UniProtKB-UniRule"/>
</dbReference>
<keyword evidence="6" id="KW-0963">Cytoplasm</keyword>
<keyword evidence="6" id="KW-0479">Metal-binding</keyword>
<feature type="binding site" evidence="6">
    <location>
        <position position="15"/>
    </location>
    <ligand>
        <name>Mg(2+)</name>
        <dbReference type="ChEBI" id="CHEBI:18420"/>
    </ligand>
</feature>
<dbReference type="GO" id="GO:0006083">
    <property type="term" value="P:acetate metabolic process"/>
    <property type="evidence" value="ECO:0007669"/>
    <property type="project" value="TreeGrafter"/>
</dbReference>
<evidence type="ECO:0000256" key="6">
    <source>
        <dbReference type="HAMAP-Rule" id="MF_00020"/>
    </source>
</evidence>
<dbReference type="Pfam" id="PF00871">
    <property type="entry name" value="Acetate_kinase"/>
    <property type="match status" value="1"/>
</dbReference>
<comment type="caution">
    <text evidence="8">The sequence shown here is derived from an EMBL/GenBank/DDBJ whole genome shotgun (WGS) entry which is preliminary data.</text>
</comment>
<evidence type="ECO:0000313" key="9">
    <source>
        <dbReference type="Proteomes" id="UP000035088"/>
    </source>
</evidence>
<sequence>MNAADRTPALVLVLNAGSSSLKYQLLEPDSGTVTADGLVERIGEQTSIITHEQDGGQIVEELHLPDHQAAIAKALELFAAKGTDLADANLCAVGHRVVHGGRSLYRPTLIDQHVIDEVARLAPLAPLHNPPNLVGIEAAQALLPDVPGVAVFDTGFFHDLPDASARYAIDRELSDKYALRRYGFHGTSHDYVSHAAAAYLGLDYEKTNQIVAHLGNGASMSAIRDGRAVDTSMGMTPLEGLVMGTRGGDIDPGLLFHLNRVVGMSVDEIDQLLNKQSGLKGLCGENDFRAVTEMIEAGDDNAREAYDIYIHRLRGYFGAYLVELGRTDVISFTAGVGENAAGVRADSLAGLEAFGIEIDPERNAVRSSDARVISTDASRTTVLVVETNEELEIARQAQAVVSAGAHSA</sequence>
<feature type="active site" description="Proton donor/acceptor" evidence="6">
    <location>
        <position position="153"/>
    </location>
</feature>
<dbReference type="PROSITE" id="PS01075">
    <property type="entry name" value="ACETATE_KINASE_1"/>
    <property type="match status" value="1"/>
</dbReference>
<evidence type="ECO:0000313" key="8">
    <source>
        <dbReference type="EMBL" id="GAB08510.1"/>
    </source>
</evidence>
<dbReference type="NCBIfam" id="TIGR00016">
    <property type="entry name" value="ackA"/>
    <property type="match status" value="1"/>
</dbReference>
<dbReference type="InterPro" id="IPR023865">
    <property type="entry name" value="Aliphatic_acid_kinase_CS"/>
</dbReference>
<keyword evidence="3 6" id="KW-0547">Nucleotide-binding</keyword>
<feature type="binding site" evidence="6">
    <location>
        <begin position="213"/>
        <end position="217"/>
    </location>
    <ligand>
        <name>ATP</name>
        <dbReference type="ChEBI" id="CHEBI:30616"/>
    </ligand>
</feature>
<dbReference type="RefSeq" id="WP_007320587.1">
    <property type="nucleotide sequence ID" value="NZ_BAEE01000012.1"/>
</dbReference>
<keyword evidence="6" id="KW-0460">Magnesium</keyword>
<dbReference type="STRING" id="1073574.GOARA_012_00600"/>
<dbReference type="InterPro" id="IPR000890">
    <property type="entry name" value="Aliphatic_acid_kin_short-chain"/>
</dbReference>
<name>G7GY35_9ACTN</name>
<feature type="site" description="Transition state stabilizer" evidence="6">
    <location>
        <position position="185"/>
    </location>
</feature>
<reference evidence="8 9" key="1">
    <citation type="submission" date="2011-11" db="EMBL/GenBank/DDBJ databases">
        <title>Whole genome shotgun sequence of Gordonia araii NBRC 100433.</title>
        <authorList>
            <person name="Yoshida Y."/>
            <person name="Hosoyama A."/>
            <person name="Tsuchikane K."/>
            <person name="Katsumata H."/>
            <person name="Yamazaki S."/>
            <person name="Fujita N."/>
        </authorList>
    </citation>
    <scope>NUCLEOTIDE SEQUENCE [LARGE SCALE GENOMIC DNA]</scope>
    <source>
        <strain evidence="8 9">NBRC 100433</strain>
    </source>
</reference>
<dbReference type="EC" id="2.7.2.1" evidence="6"/>
<evidence type="ECO:0000256" key="5">
    <source>
        <dbReference type="ARBA" id="ARBA00022840"/>
    </source>
</evidence>
<dbReference type="EMBL" id="BAEE01000012">
    <property type="protein sequence ID" value="GAB08510.1"/>
    <property type="molecule type" value="Genomic_DNA"/>
</dbReference>
<keyword evidence="4 6" id="KW-0418">Kinase</keyword>
<comment type="subcellular location">
    <subcellularLocation>
        <location evidence="6">Cytoplasm</location>
    </subcellularLocation>
</comment>
<gene>
    <name evidence="6 8" type="primary">ackA</name>
    <name evidence="8" type="ORF">GOARA_012_00600</name>
</gene>
<evidence type="ECO:0000256" key="7">
    <source>
        <dbReference type="RuleBase" id="RU003835"/>
    </source>
</evidence>
<dbReference type="GO" id="GO:0005737">
    <property type="term" value="C:cytoplasm"/>
    <property type="evidence" value="ECO:0007669"/>
    <property type="project" value="UniProtKB-SubCell"/>
</dbReference>
<comment type="cofactor">
    <cofactor evidence="6">
        <name>Mg(2+)</name>
        <dbReference type="ChEBI" id="CHEBI:18420"/>
    </cofactor>
    <cofactor evidence="6">
        <name>Mn(2+)</name>
        <dbReference type="ChEBI" id="CHEBI:29035"/>
    </cofactor>
    <text evidence="6">Mg(2+). Can also accept Mn(2+).</text>
</comment>
<proteinExistence type="inferred from homology"/>
<dbReference type="HAMAP" id="MF_00020">
    <property type="entry name" value="Acetate_kinase"/>
    <property type="match status" value="1"/>
</dbReference>
<organism evidence="8 9">
    <name type="scientific">Gordonia araii NBRC 100433</name>
    <dbReference type="NCBI Taxonomy" id="1073574"/>
    <lineage>
        <taxon>Bacteria</taxon>
        <taxon>Bacillati</taxon>
        <taxon>Actinomycetota</taxon>
        <taxon>Actinomycetes</taxon>
        <taxon>Mycobacteriales</taxon>
        <taxon>Gordoniaceae</taxon>
        <taxon>Gordonia</taxon>
    </lineage>
</organism>
<feature type="binding site" evidence="6">
    <location>
        <begin position="287"/>
        <end position="289"/>
    </location>
    <ligand>
        <name>ATP</name>
        <dbReference type="ChEBI" id="CHEBI:30616"/>
    </ligand>
</feature>
<evidence type="ECO:0000256" key="1">
    <source>
        <dbReference type="ARBA" id="ARBA00008748"/>
    </source>
</evidence>
<evidence type="ECO:0000256" key="2">
    <source>
        <dbReference type="ARBA" id="ARBA00022679"/>
    </source>
</evidence>
<comment type="similarity">
    <text evidence="1 6 7">Belongs to the acetokinase family.</text>
</comment>
<dbReference type="InterPro" id="IPR043129">
    <property type="entry name" value="ATPase_NBD"/>
</dbReference>
<keyword evidence="2 6" id="KW-0808">Transferase</keyword>
<dbReference type="PIRSF" id="PIRSF000722">
    <property type="entry name" value="Acetate_prop_kin"/>
    <property type="match status" value="1"/>
</dbReference>
<comment type="pathway">
    <text evidence="6">Metabolic intermediate biosynthesis; acetyl-CoA biosynthesis; acetyl-CoA from acetate: step 1/2.</text>
</comment>
<dbReference type="InterPro" id="IPR004372">
    <property type="entry name" value="Ac/propionate_kinase"/>
</dbReference>
<dbReference type="GO" id="GO:0005524">
    <property type="term" value="F:ATP binding"/>
    <property type="evidence" value="ECO:0007669"/>
    <property type="project" value="UniProtKB-KW"/>
</dbReference>
<comment type="function">
    <text evidence="6">Catalyzes the formation of acetyl phosphate from acetate and ATP. Can also catalyze the reverse reaction.</text>
</comment>
<comment type="catalytic activity">
    <reaction evidence="6">
        <text>acetate + ATP = acetyl phosphate + ADP</text>
        <dbReference type="Rhea" id="RHEA:11352"/>
        <dbReference type="ChEBI" id="CHEBI:22191"/>
        <dbReference type="ChEBI" id="CHEBI:30089"/>
        <dbReference type="ChEBI" id="CHEBI:30616"/>
        <dbReference type="ChEBI" id="CHEBI:456216"/>
        <dbReference type="EC" id="2.7.2.1"/>
    </reaction>
</comment>
<dbReference type="PRINTS" id="PR00471">
    <property type="entry name" value="ACETATEKNASE"/>
</dbReference>
<dbReference type="GO" id="GO:0006085">
    <property type="term" value="P:acetyl-CoA biosynthetic process"/>
    <property type="evidence" value="ECO:0007669"/>
    <property type="project" value="UniProtKB-UniRule"/>
</dbReference>
<dbReference type="Gene3D" id="3.30.420.40">
    <property type="match status" value="2"/>
</dbReference>
<dbReference type="PROSITE" id="PS01076">
    <property type="entry name" value="ACETATE_KINASE_2"/>
    <property type="match status" value="1"/>
</dbReference>